<gene>
    <name evidence="1" type="ORF">EVAR_98299_1</name>
</gene>
<protein>
    <submittedName>
        <fullName evidence="1">Uncharacterized protein</fullName>
    </submittedName>
</protein>
<keyword evidence="2" id="KW-1185">Reference proteome</keyword>
<comment type="caution">
    <text evidence="1">The sequence shown here is derived from an EMBL/GenBank/DDBJ whole genome shotgun (WGS) entry which is preliminary data.</text>
</comment>
<proteinExistence type="predicted"/>
<organism evidence="1 2">
    <name type="scientific">Eumeta variegata</name>
    <name type="common">Bagworm moth</name>
    <name type="synonym">Eumeta japonica</name>
    <dbReference type="NCBI Taxonomy" id="151549"/>
    <lineage>
        <taxon>Eukaryota</taxon>
        <taxon>Metazoa</taxon>
        <taxon>Ecdysozoa</taxon>
        <taxon>Arthropoda</taxon>
        <taxon>Hexapoda</taxon>
        <taxon>Insecta</taxon>
        <taxon>Pterygota</taxon>
        <taxon>Neoptera</taxon>
        <taxon>Endopterygota</taxon>
        <taxon>Lepidoptera</taxon>
        <taxon>Glossata</taxon>
        <taxon>Ditrysia</taxon>
        <taxon>Tineoidea</taxon>
        <taxon>Psychidae</taxon>
        <taxon>Oiketicinae</taxon>
        <taxon>Eumeta</taxon>
    </lineage>
</organism>
<accession>A0A4C1XB31</accession>
<dbReference type="EMBL" id="BGZK01000787">
    <property type="protein sequence ID" value="GBP60403.1"/>
    <property type="molecule type" value="Genomic_DNA"/>
</dbReference>
<dbReference type="Proteomes" id="UP000299102">
    <property type="component" value="Unassembled WGS sequence"/>
</dbReference>
<sequence length="103" mass="11003">MKLNLKSEIANSSFMLVCGVDKRIITSQAARRAISNEIANGYVFVVAASMIGRLLTISVGTKARAGVVSAPACRGVLARRAARRRGHEYQFAHSAGTKQSDPV</sequence>
<evidence type="ECO:0000313" key="2">
    <source>
        <dbReference type="Proteomes" id="UP000299102"/>
    </source>
</evidence>
<dbReference type="AlphaFoldDB" id="A0A4C1XB31"/>
<evidence type="ECO:0000313" key="1">
    <source>
        <dbReference type="EMBL" id="GBP60403.1"/>
    </source>
</evidence>
<reference evidence="1 2" key="1">
    <citation type="journal article" date="2019" name="Commun. Biol.">
        <title>The bagworm genome reveals a unique fibroin gene that provides high tensile strength.</title>
        <authorList>
            <person name="Kono N."/>
            <person name="Nakamura H."/>
            <person name="Ohtoshi R."/>
            <person name="Tomita M."/>
            <person name="Numata K."/>
            <person name="Arakawa K."/>
        </authorList>
    </citation>
    <scope>NUCLEOTIDE SEQUENCE [LARGE SCALE GENOMIC DNA]</scope>
</reference>
<name>A0A4C1XB31_EUMVA</name>